<sequence length="494" mass="57002">MQIKSSDNGRQDQFFKQRQSFVSQQQAFAKKLIRKLQKSQHQIAKISTNSPLNILGPKIEELGDSYERQQLKKQFHFQQKHLVPLKQKSHVLEINPKTDILKRRQLIFDSQIDVMNQLNLNMPSSTQNLEESPRSSRKINNNSNSNSGNNGVIRQPTGGVFESMLALPNQSQANLSGFFNSKRSSQFSNQNQISPRAVLDKKGRFSIFEKSTFNLINMQQKQPEMFEQHLDISKIIKQSRAVGKRDAAEFIRTHSCFKDVTKMHRDLELSYNDLKAAIRSPKNRSSFWEDVWREEQRELYFGKKNQLQVDELSPKVSTDKPIMAKIPLGELNKQHRPSLGSVLSQKEPQSTKSNSRRNEISSRRTSINHSQFLRLADDLEMLENKKRRKMLKDQLKVVIGNKQSDSISQQMIESTKEKPSQGVFEEILRKELKAHGNSPVNQRYELMENSIIQSKLVDYSKILDLQDINAITNKSPFRAKKQSLPKVKTASILN</sequence>
<evidence type="ECO:0000313" key="2">
    <source>
        <dbReference type="EMBL" id="CDW90920.1"/>
    </source>
</evidence>
<proteinExistence type="predicted"/>
<feature type="compositionally biased region" description="Polar residues" evidence="1">
    <location>
        <begin position="341"/>
        <end position="352"/>
    </location>
</feature>
<name>A0A078B8V1_STYLE</name>
<accession>A0A078B8V1</accession>
<reference evidence="2 3" key="1">
    <citation type="submission" date="2014-06" db="EMBL/GenBank/DDBJ databases">
        <authorList>
            <person name="Swart Estienne"/>
        </authorList>
    </citation>
    <scope>NUCLEOTIDE SEQUENCE [LARGE SCALE GENOMIC DNA]</scope>
    <source>
        <strain evidence="2 3">130c</strain>
    </source>
</reference>
<feature type="region of interest" description="Disordered" evidence="1">
    <location>
        <begin position="326"/>
        <end position="364"/>
    </location>
</feature>
<organism evidence="2 3">
    <name type="scientific">Stylonychia lemnae</name>
    <name type="common">Ciliate</name>
    <dbReference type="NCBI Taxonomy" id="5949"/>
    <lineage>
        <taxon>Eukaryota</taxon>
        <taxon>Sar</taxon>
        <taxon>Alveolata</taxon>
        <taxon>Ciliophora</taxon>
        <taxon>Intramacronucleata</taxon>
        <taxon>Spirotrichea</taxon>
        <taxon>Stichotrichia</taxon>
        <taxon>Sporadotrichida</taxon>
        <taxon>Oxytrichidae</taxon>
        <taxon>Stylonychinae</taxon>
        <taxon>Stylonychia</taxon>
    </lineage>
</organism>
<keyword evidence="3" id="KW-1185">Reference proteome</keyword>
<gene>
    <name evidence="2" type="primary">Contig6210.g6646</name>
    <name evidence="2" type="ORF">STYLEM_20068</name>
</gene>
<protein>
    <submittedName>
        <fullName evidence="2">Uncharacterized protein</fullName>
    </submittedName>
</protein>
<dbReference type="InParanoid" id="A0A078B8V1"/>
<dbReference type="EMBL" id="CCKQ01018923">
    <property type="protein sequence ID" value="CDW90920.1"/>
    <property type="molecule type" value="Genomic_DNA"/>
</dbReference>
<evidence type="ECO:0000313" key="3">
    <source>
        <dbReference type="Proteomes" id="UP000039865"/>
    </source>
</evidence>
<evidence type="ECO:0000256" key="1">
    <source>
        <dbReference type="SAM" id="MobiDB-lite"/>
    </source>
</evidence>
<dbReference type="Proteomes" id="UP000039865">
    <property type="component" value="Unassembled WGS sequence"/>
</dbReference>
<dbReference type="AlphaFoldDB" id="A0A078B8V1"/>
<feature type="compositionally biased region" description="Low complexity" evidence="1">
    <location>
        <begin position="140"/>
        <end position="151"/>
    </location>
</feature>
<feature type="region of interest" description="Disordered" evidence="1">
    <location>
        <begin position="123"/>
        <end position="155"/>
    </location>
</feature>